<dbReference type="RefSeq" id="WP_192902762.1">
    <property type="nucleotide sequence ID" value="NZ_QFFZ01000005.1"/>
</dbReference>
<name>A0A4Y7RUP5_9FIRM</name>
<protein>
    <submittedName>
        <fullName evidence="2">Uncharacterized protein</fullName>
    </submittedName>
</protein>
<dbReference type="EMBL" id="QFFZ01000005">
    <property type="protein sequence ID" value="TEB12714.1"/>
    <property type="molecule type" value="Genomic_DNA"/>
</dbReference>
<keyword evidence="1" id="KW-0472">Membrane</keyword>
<keyword evidence="1" id="KW-1133">Transmembrane helix</keyword>
<reference evidence="2 3" key="1">
    <citation type="journal article" date="2018" name="Environ. Microbiol.">
        <title>Novel energy conservation strategies and behaviour of Pelotomaculum schinkii driving syntrophic propionate catabolism.</title>
        <authorList>
            <person name="Hidalgo-Ahumada C.A.P."/>
            <person name="Nobu M.K."/>
            <person name="Narihiro T."/>
            <person name="Tamaki H."/>
            <person name="Liu W.T."/>
            <person name="Kamagata Y."/>
            <person name="Stams A.J.M."/>
            <person name="Imachi H."/>
            <person name="Sousa D.Z."/>
        </authorList>
    </citation>
    <scope>NUCLEOTIDE SEQUENCE [LARGE SCALE GENOMIC DNA]</scope>
    <source>
        <strain evidence="2 3">MGP</strain>
    </source>
</reference>
<organism evidence="2 3">
    <name type="scientific">Pelotomaculum propionicicum</name>
    <dbReference type="NCBI Taxonomy" id="258475"/>
    <lineage>
        <taxon>Bacteria</taxon>
        <taxon>Bacillati</taxon>
        <taxon>Bacillota</taxon>
        <taxon>Clostridia</taxon>
        <taxon>Eubacteriales</taxon>
        <taxon>Desulfotomaculaceae</taxon>
        <taxon>Pelotomaculum</taxon>
    </lineage>
</organism>
<accession>A0A4Y7RUP5</accession>
<feature type="transmembrane region" description="Helical" evidence="1">
    <location>
        <begin position="33"/>
        <end position="52"/>
    </location>
</feature>
<dbReference type="Proteomes" id="UP000297597">
    <property type="component" value="Unassembled WGS sequence"/>
</dbReference>
<keyword evidence="3" id="KW-1185">Reference proteome</keyword>
<sequence length="56" mass="6471">MKWLLLLFPLTVCYYTCTYGRWALQKGYKRGGVGVFILAALVLAISLYAIYFKPEF</sequence>
<proteinExistence type="predicted"/>
<gene>
    <name evidence="2" type="ORF">Pmgp_00685</name>
</gene>
<evidence type="ECO:0000256" key="1">
    <source>
        <dbReference type="SAM" id="Phobius"/>
    </source>
</evidence>
<evidence type="ECO:0000313" key="2">
    <source>
        <dbReference type="EMBL" id="TEB12714.1"/>
    </source>
</evidence>
<dbReference type="AlphaFoldDB" id="A0A4Y7RUP5"/>
<comment type="caution">
    <text evidence="2">The sequence shown here is derived from an EMBL/GenBank/DDBJ whole genome shotgun (WGS) entry which is preliminary data.</text>
</comment>
<evidence type="ECO:0000313" key="3">
    <source>
        <dbReference type="Proteomes" id="UP000297597"/>
    </source>
</evidence>
<keyword evidence="1" id="KW-0812">Transmembrane</keyword>